<evidence type="ECO:0000313" key="3">
    <source>
        <dbReference type="EMBL" id="QKU34951.1"/>
    </source>
</evidence>
<dbReference type="EMBL" id="KY523104">
    <property type="protein sequence ID" value="QKU34951.1"/>
    <property type="molecule type" value="Genomic_DNA"/>
</dbReference>
<dbReference type="InterPro" id="IPR003305">
    <property type="entry name" value="CenC_carb-bd"/>
</dbReference>
<dbReference type="GeneID" id="80518368"/>
<accession>A0A6N1P1M6</accession>
<evidence type="ECO:0000259" key="2">
    <source>
        <dbReference type="Pfam" id="PF02018"/>
    </source>
</evidence>
<protein>
    <submittedName>
        <fullName evidence="3">Putative orfan</fullName>
    </submittedName>
</protein>
<organism evidence="3">
    <name type="scientific">Tupanvirus soda lake</name>
    <dbReference type="NCBI Taxonomy" id="2126985"/>
    <lineage>
        <taxon>Viruses</taxon>
        <taxon>Varidnaviria</taxon>
        <taxon>Bamfordvirae</taxon>
        <taxon>Nucleocytoviricota</taxon>
        <taxon>Megaviricetes</taxon>
        <taxon>Imitervirales</taxon>
        <taxon>Mimiviridae</taxon>
        <taxon>Megamimivirinae</taxon>
        <taxon>Tupanvirus</taxon>
        <taxon>Tupanvirus salinum</taxon>
    </lineage>
</organism>
<sequence length="290" mass="31803">MSNLIVNGDFENADPLFGWVDDGAVIETSIVHDGDAAARFAVGDALSQTGIETTVGATYRLGFYVYADGTDIAPTLRVTITGQAQPYDIVAVSSVWVEQSIIFQATTSSTTIAFSYDVGSEVVDIILDDVTLVALAICYSGTSIVKTKNKITNLIENVKVNEISKNIHEVYSINEQKFVPVVHNIITGPVEKYILIQKNLLGNDQPCEDFYVTGGHVLVVNGKEIKARNIPGTKKIKVKSENVYSICLSERKPILVNGLAVMAWGEQEWLEYADSKKLNWTENLLCHKLV</sequence>
<keyword evidence="1" id="KW-0378">Hydrolase</keyword>
<name>A0A6N1P1M6_9VIRU</name>
<dbReference type="GO" id="GO:0016798">
    <property type="term" value="F:hydrolase activity, acting on glycosyl bonds"/>
    <property type="evidence" value="ECO:0007669"/>
    <property type="project" value="InterPro"/>
</dbReference>
<feature type="domain" description="CBM-cenC" evidence="2">
    <location>
        <begin position="2"/>
        <end position="119"/>
    </location>
</feature>
<dbReference type="SUPFAM" id="SSF49785">
    <property type="entry name" value="Galactose-binding domain-like"/>
    <property type="match status" value="1"/>
</dbReference>
<dbReference type="Gene3D" id="2.60.120.260">
    <property type="entry name" value="Galactose-binding domain-like"/>
    <property type="match status" value="1"/>
</dbReference>
<reference evidence="3" key="1">
    <citation type="submission" date="2017-01" db="EMBL/GenBank/DDBJ databases">
        <authorList>
            <person name="Assis F.L."/>
            <person name="Abrahao J.S."/>
            <person name="Silva L."/>
            <person name="Khalil J.B."/>
            <person name="Rodrigues R."/>
            <person name="Silva L.S."/>
            <person name="Arantes T."/>
            <person name="Boratto P."/>
            <person name="Andrade M."/>
            <person name="Kroon E.G."/>
            <person name="Ribeiro B."/>
            <person name="Bergier I."/>
            <person name="Seligmann H."/>
            <person name="Ghigo E."/>
            <person name="Colson P."/>
            <person name="Levasseur A."/>
            <person name="Raoult D."/>
            <person name="Scola B.L."/>
        </authorList>
    </citation>
    <scope>NUCLEOTIDE SEQUENCE</scope>
    <source>
        <strain evidence="3">Soda lake</strain>
    </source>
</reference>
<evidence type="ECO:0000256" key="1">
    <source>
        <dbReference type="ARBA" id="ARBA00022801"/>
    </source>
</evidence>
<dbReference type="RefSeq" id="YP_010781604.1">
    <property type="nucleotide sequence ID" value="NC_075039.1"/>
</dbReference>
<dbReference type="KEGG" id="vg:80518368"/>
<reference evidence="3" key="2">
    <citation type="journal article" date="2018" name="Nat. Commun.">
        <title>Tailed giant Tupanvirus possesses the most complete translational apparatus of the known virosphere.</title>
        <authorList>
            <person name="Abrahao J."/>
            <person name="Silva L."/>
            <person name="Silva L.S."/>
            <person name="Khalil J.Y.B."/>
            <person name="Rodrigues R."/>
            <person name="Arantes T."/>
            <person name="Assis F."/>
            <person name="Boratto P."/>
            <person name="Andrade M."/>
            <person name="Kroon E.G."/>
            <person name="Ribeiro B."/>
            <person name="Bergier I."/>
            <person name="Seligmann H."/>
            <person name="Ghigo E."/>
            <person name="Colson P."/>
            <person name="Levasseur A."/>
            <person name="Kroemer G."/>
            <person name="Raoult D."/>
            <person name="La Scola B."/>
        </authorList>
    </citation>
    <scope>NUCLEOTIDE SEQUENCE [LARGE SCALE GENOMIC DNA]</scope>
    <source>
        <strain evidence="3">Soda lake</strain>
    </source>
</reference>
<dbReference type="Pfam" id="PF02018">
    <property type="entry name" value="CBM_4_9"/>
    <property type="match status" value="1"/>
</dbReference>
<dbReference type="InterPro" id="IPR008979">
    <property type="entry name" value="Galactose-bd-like_sf"/>
</dbReference>
<proteinExistence type="predicted"/>